<keyword evidence="2" id="KW-0862">Zinc</keyword>
<feature type="region of interest" description="Disordered" evidence="4">
    <location>
        <begin position="1"/>
        <end position="66"/>
    </location>
</feature>
<evidence type="ECO:0000256" key="2">
    <source>
        <dbReference type="ARBA" id="ARBA00022833"/>
    </source>
</evidence>
<protein>
    <submittedName>
        <fullName evidence="6">Rho GTPase-activating protein</fullName>
    </submittedName>
</protein>
<dbReference type="GO" id="GO:0000715">
    <property type="term" value="P:nucleotide-excision repair, DNA damage recognition"/>
    <property type="evidence" value="ECO:0007669"/>
    <property type="project" value="TreeGrafter"/>
</dbReference>
<dbReference type="Proteomes" id="UP000321518">
    <property type="component" value="Unassembled WGS sequence"/>
</dbReference>
<comment type="caution">
    <text evidence="6">The sequence shown here is derived from an EMBL/GenBank/DDBJ whole genome shotgun (WGS) entry which is preliminary data.</text>
</comment>
<dbReference type="CDD" id="cd21075">
    <property type="entry name" value="DBD_XPA-like"/>
    <property type="match status" value="1"/>
</dbReference>
<dbReference type="InterPro" id="IPR000465">
    <property type="entry name" value="XPA/RAD14"/>
</dbReference>
<organism evidence="6 7">
    <name type="scientific">Rhodotorula toruloides</name>
    <name type="common">Yeast</name>
    <name type="synonym">Rhodosporidium toruloides</name>
    <dbReference type="NCBI Taxonomy" id="5286"/>
    <lineage>
        <taxon>Eukaryota</taxon>
        <taxon>Fungi</taxon>
        <taxon>Dikarya</taxon>
        <taxon>Basidiomycota</taxon>
        <taxon>Pucciniomycotina</taxon>
        <taxon>Microbotryomycetes</taxon>
        <taxon>Sporidiobolales</taxon>
        <taxon>Sporidiobolaceae</taxon>
        <taxon>Rhodotorula</taxon>
    </lineage>
</organism>
<evidence type="ECO:0000256" key="1">
    <source>
        <dbReference type="ARBA" id="ARBA00004123"/>
    </source>
</evidence>
<feature type="domain" description="XPA C-terminal" evidence="5">
    <location>
        <begin position="227"/>
        <end position="269"/>
    </location>
</feature>
<evidence type="ECO:0000256" key="3">
    <source>
        <dbReference type="ARBA" id="ARBA00023242"/>
    </source>
</evidence>
<sequence>MEDFQDVFNDSGMLDDPADADYAPPGGSRSTASPKVPARKSNKGTPAAPSKGKGPERRKTQDEVVQRQSDVPFPLFGLPGEIIDTILYSPVLRVHDHLRLAATCRSLRLAYYTPPSGKGFASFSSPIWQALTKERNFQSLGKNRYYYGNGAYSHVDGQSEEENERILKHLWTREDRIEPDKMLVIVQKTIPGRKGRGGVVSPATVVTQAVRSVEWDDVIETHSTQRITKTTAKSEYKLNDSELSRLRYRERRNPHYRSAAPMQLYLEIAVETLAFRLHGGYTGHFALLKKREAAAAKAAQTKRAKLDGTWISPKKKSRVEQEQESEDEDDEHILTSSPPSANGAAPAGPSCSGVVAAATASLSPLFPSSPLSQSGVAGYPPSSSSTVPSHLAGFVGLQPASTSTLPALPALQQPYQSYSLLPPPAAPVAGPSAVKRDPAPSPFAPQAGASATNSTPPDNKLELKKEEELDALSAPPAAAEVDVKPEIKPEEAEEAEEGGRRTSRHRGVKRSYKQYADGGFDVFE</sequence>
<feature type="compositionally biased region" description="Basic residues" evidence="4">
    <location>
        <begin position="501"/>
        <end position="512"/>
    </location>
</feature>
<dbReference type="Gene3D" id="3.90.530.10">
    <property type="entry name" value="XPA C-terminal domain"/>
    <property type="match status" value="1"/>
</dbReference>
<dbReference type="Pfam" id="PF05181">
    <property type="entry name" value="XPA_C"/>
    <property type="match status" value="1"/>
</dbReference>
<feature type="region of interest" description="Disordered" evidence="4">
    <location>
        <begin position="309"/>
        <end position="350"/>
    </location>
</feature>
<name>A0A511KQ14_RHOTO</name>
<dbReference type="GO" id="GO:0070914">
    <property type="term" value="P:UV-damage excision repair"/>
    <property type="evidence" value="ECO:0007669"/>
    <property type="project" value="TreeGrafter"/>
</dbReference>
<evidence type="ECO:0000256" key="4">
    <source>
        <dbReference type="SAM" id="MobiDB-lite"/>
    </source>
</evidence>
<reference evidence="6 7" key="1">
    <citation type="submission" date="2019-07" db="EMBL/GenBank/DDBJ databases">
        <title>Rhodotorula toruloides NBRC10032 genome sequencing.</title>
        <authorList>
            <person name="Shida Y."/>
            <person name="Takaku H."/>
            <person name="Ogasawara W."/>
            <person name="Mori K."/>
        </authorList>
    </citation>
    <scope>NUCLEOTIDE SEQUENCE [LARGE SCALE GENOMIC DNA]</scope>
    <source>
        <strain evidence="6 7">NBRC10032</strain>
    </source>
</reference>
<feature type="compositionally biased region" description="Basic and acidic residues" evidence="4">
    <location>
        <begin position="53"/>
        <end position="65"/>
    </location>
</feature>
<dbReference type="AlphaFoldDB" id="A0A511KQ14"/>
<evidence type="ECO:0000259" key="5">
    <source>
        <dbReference type="Pfam" id="PF05181"/>
    </source>
</evidence>
<keyword evidence="3" id="KW-0539">Nucleus</keyword>
<feature type="compositionally biased region" description="Basic and acidic residues" evidence="4">
    <location>
        <begin position="481"/>
        <end position="490"/>
    </location>
</feature>
<dbReference type="InterPro" id="IPR037129">
    <property type="entry name" value="XPA_sf"/>
</dbReference>
<dbReference type="SUPFAM" id="SSF46955">
    <property type="entry name" value="Putative DNA-binding domain"/>
    <property type="match status" value="1"/>
</dbReference>
<dbReference type="OrthoDB" id="68328at2759"/>
<dbReference type="InterPro" id="IPR009061">
    <property type="entry name" value="DNA-bd_dom_put_sf"/>
</dbReference>
<dbReference type="GO" id="GO:0003684">
    <property type="term" value="F:damaged DNA binding"/>
    <property type="evidence" value="ECO:0007669"/>
    <property type="project" value="InterPro"/>
</dbReference>
<accession>A0A511KQ14</accession>
<evidence type="ECO:0000313" key="6">
    <source>
        <dbReference type="EMBL" id="GEM12015.1"/>
    </source>
</evidence>
<gene>
    <name evidence="6" type="ORF">Rt10032_c18g6032</name>
</gene>
<feature type="compositionally biased region" description="Low complexity" evidence="4">
    <location>
        <begin position="336"/>
        <end position="350"/>
    </location>
</feature>
<feature type="compositionally biased region" description="Acidic residues" evidence="4">
    <location>
        <begin position="322"/>
        <end position="331"/>
    </location>
</feature>
<dbReference type="PANTHER" id="PTHR10142">
    <property type="entry name" value="DNA REPAIR PROTEIN COMPLEMENTING XP-A CELLS"/>
    <property type="match status" value="1"/>
</dbReference>
<dbReference type="GO" id="GO:0006284">
    <property type="term" value="P:base-excision repair"/>
    <property type="evidence" value="ECO:0007669"/>
    <property type="project" value="TreeGrafter"/>
</dbReference>
<dbReference type="GO" id="GO:0000110">
    <property type="term" value="C:nucleotide-excision repair factor 1 complex"/>
    <property type="evidence" value="ECO:0007669"/>
    <property type="project" value="TreeGrafter"/>
</dbReference>
<dbReference type="PANTHER" id="PTHR10142:SF0">
    <property type="entry name" value="DNA REPAIR PROTEIN COMPLEMENTING XP-A CELLS"/>
    <property type="match status" value="1"/>
</dbReference>
<feature type="region of interest" description="Disordered" evidence="4">
    <location>
        <begin position="417"/>
        <end position="524"/>
    </location>
</feature>
<comment type="subcellular location">
    <subcellularLocation>
        <location evidence="1">Nucleus</location>
    </subcellularLocation>
</comment>
<dbReference type="EMBL" id="BJWK01000018">
    <property type="protein sequence ID" value="GEM12015.1"/>
    <property type="molecule type" value="Genomic_DNA"/>
</dbReference>
<dbReference type="InterPro" id="IPR022656">
    <property type="entry name" value="XPA_C"/>
</dbReference>
<dbReference type="GO" id="GO:1901255">
    <property type="term" value="P:nucleotide-excision repair involved in interstrand cross-link repair"/>
    <property type="evidence" value="ECO:0007669"/>
    <property type="project" value="TreeGrafter"/>
</dbReference>
<proteinExistence type="predicted"/>
<evidence type="ECO:0000313" key="7">
    <source>
        <dbReference type="Proteomes" id="UP000321518"/>
    </source>
</evidence>